<accession>A0A5D2P183</accession>
<feature type="region of interest" description="Disordered" evidence="1">
    <location>
        <begin position="1"/>
        <end position="29"/>
    </location>
</feature>
<reference evidence="2 3" key="1">
    <citation type="submission" date="2019-07" db="EMBL/GenBank/DDBJ databases">
        <title>WGS assembly of Gossypium tomentosum.</title>
        <authorList>
            <person name="Chen Z.J."/>
            <person name="Sreedasyam A."/>
            <person name="Ando A."/>
            <person name="Song Q."/>
            <person name="De L."/>
            <person name="Hulse-Kemp A."/>
            <person name="Ding M."/>
            <person name="Ye W."/>
            <person name="Kirkbride R."/>
            <person name="Jenkins J."/>
            <person name="Plott C."/>
            <person name="Lovell J."/>
            <person name="Lin Y.-M."/>
            <person name="Vaughn R."/>
            <person name="Liu B."/>
            <person name="Li W."/>
            <person name="Simpson S."/>
            <person name="Scheffler B."/>
            <person name="Saski C."/>
            <person name="Grover C."/>
            <person name="Hu G."/>
            <person name="Conover J."/>
            <person name="Carlson J."/>
            <person name="Shu S."/>
            <person name="Boston L."/>
            <person name="Williams M."/>
            <person name="Peterson D."/>
            <person name="Mcgee K."/>
            <person name="Jones D."/>
            <person name="Wendel J."/>
            <person name="Stelly D."/>
            <person name="Grimwood J."/>
            <person name="Schmutz J."/>
        </authorList>
    </citation>
    <scope>NUCLEOTIDE SEQUENCE [LARGE SCALE GENOMIC DNA]</scope>
    <source>
        <strain evidence="2">7179.01</strain>
    </source>
</reference>
<keyword evidence="3" id="KW-1185">Reference proteome</keyword>
<organism evidence="2 3">
    <name type="scientific">Gossypium tomentosum</name>
    <name type="common">Hawaiian cotton</name>
    <name type="synonym">Gossypium sandvicense</name>
    <dbReference type="NCBI Taxonomy" id="34277"/>
    <lineage>
        <taxon>Eukaryota</taxon>
        <taxon>Viridiplantae</taxon>
        <taxon>Streptophyta</taxon>
        <taxon>Embryophyta</taxon>
        <taxon>Tracheophyta</taxon>
        <taxon>Spermatophyta</taxon>
        <taxon>Magnoliopsida</taxon>
        <taxon>eudicotyledons</taxon>
        <taxon>Gunneridae</taxon>
        <taxon>Pentapetalae</taxon>
        <taxon>rosids</taxon>
        <taxon>malvids</taxon>
        <taxon>Malvales</taxon>
        <taxon>Malvaceae</taxon>
        <taxon>Malvoideae</taxon>
        <taxon>Gossypium</taxon>
    </lineage>
</organism>
<gene>
    <name evidence="2" type="ORF">ES332_A09G112300v1</name>
</gene>
<evidence type="ECO:0000256" key="1">
    <source>
        <dbReference type="SAM" id="MobiDB-lite"/>
    </source>
</evidence>
<name>A0A5D2P183_GOSTO</name>
<proteinExistence type="predicted"/>
<dbReference type="EMBL" id="CM017618">
    <property type="protein sequence ID" value="TYI10027.1"/>
    <property type="molecule type" value="Genomic_DNA"/>
</dbReference>
<protein>
    <submittedName>
        <fullName evidence="2">Uncharacterized protein</fullName>
    </submittedName>
</protein>
<dbReference type="AlphaFoldDB" id="A0A5D2P183"/>
<sequence>MPPYAPTFQQPRHAPVHTPTHTRTCKKTNRAVANTKAKKKLYFSLFFDYSAIKLMIFDCKSLFGHKQYKRTHIKHTEIQNTKKSSRNFREVISSSIFLFFF</sequence>
<feature type="non-terminal residue" evidence="2">
    <location>
        <position position="101"/>
    </location>
</feature>
<evidence type="ECO:0000313" key="3">
    <source>
        <dbReference type="Proteomes" id="UP000322667"/>
    </source>
</evidence>
<dbReference type="Proteomes" id="UP000322667">
    <property type="component" value="Chromosome A09"/>
</dbReference>
<evidence type="ECO:0000313" key="2">
    <source>
        <dbReference type="EMBL" id="TYI10027.1"/>
    </source>
</evidence>